<gene>
    <name evidence="1" type="ORF">RFM68_33365</name>
</gene>
<dbReference type="RefSeq" id="WP_320237187.1">
    <property type="nucleotide sequence ID" value="NZ_JAVIJF010000056.1"/>
</dbReference>
<protein>
    <submittedName>
        <fullName evidence="1">Uncharacterized protein</fullName>
    </submittedName>
</protein>
<comment type="caution">
    <text evidence="1">The sequence shown here is derived from an EMBL/GenBank/DDBJ whole genome shotgun (WGS) entry which is preliminary data.</text>
</comment>
<name>A0ABU4ZY19_9HYPH</name>
<dbReference type="Proteomes" id="UP001276840">
    <property type="component" value="Unassembled WGS sequence"/>
</dbReference>
<reference evidence="1 2" key="1">
    <citation type="submission" date="2023-08" db="EMBL/GenBank/DDBJ databases">
        <title>Implementing the SeqCode for naming new Mesorhizobium species isolated from Vachellia karroo root nodules.</title>
        <authorList>
            <person name="Van Lill M."/>
        </authorList>
    </citation>
    <scope>NUCLEOTIDE SEQUENCE [LARGE SCALE GENOMIC DNA]</scope>
    <source>
        <strain evidence="1 2">MSK 1335</strain>
    </source>
</reference>
<sequence>MLVAAGCVGGKHRQCLKIENCPASSIRLGVAVIDSDTIERSLVEFANWGKVLNGVNIDSLTIAPSVEQREKH</sequence>
<proteinExistence type="predicted"/>
<accession>A0ABU4ZY19</accession>
<organism evidence="1 2">
    <name type="scientific">Mesorhizobium montanum</name>
    <dbReference type="NCBI Taxonomy" id="3072323"/>
    <lineage>
        <taxon>Bacteria</taxon>
        <taxon>Pseudomonadati</taxon>
        <taxon>Pseudomonadota</taxon>
        <taxon>Alphaproteobacteria</taxon>
        <taxon>Hyphomicrobiales</taxon>
        <taxon>Phyllobacteriaceae</taxon>
        <taxon>Mesorhizobium</taxon>
    </lineage>
</organism>
<evidence type="ECO:0000313" key="2">
    <source>
        <dbReference type="Proteomes" id="UP001276840"/>
    </source>
</evidence>
<keyword evidence="2" id="KW-1185">Reference proteome</keyword>
<dbReference type="EMBL" id="JAVIJF010000056">
    <property type="protein sequence ID" value="MDX8529317.1"/>
    <property type="molecule type" value="Genomic_DNA"/>
</dbReference>
<evidence type="ECO:0000313" key="1">
    <source>
        <dbReference type="EMBL" id="MDX8529317.1"/>
    </source>
</evidence>